<feature type="domain" description="Copper amine oxidase-like N-terminal" evidence="2">
    <location>
        <begin position="31"/>
        <end position="77"/>
    </location>
</feature>
<organism evidence="3 4">
    <name type="scientific">Lutispora thermophila DSM 19022</name>
    <dbReference type="NCBI Taxonomy" id="1122184"/>
    <lineage>
        <taxon>Bacteria</taxon>
        <taxon>Bacillati</taxon>
        <taxon>Bacillota</taxon>
        <taxon>Clostridia</taxon>
        <taxon>Lutisporales</taxon>
        <taxon>Lutisporaceae</taxon>
        <taxon>Lutispora</taxon>
    </lineage>
</organism>
<dbReference type="STRING" id="1122184.SAMN02745176_00503"/>
<name>A0A1M6BRN7_9FIRM</name>
<proteinExistence type="predicted"/>
<dbReference type="Gene3D" id="3.30.457.10">
    <property type="entry name" value="Copper amine oxidase-like, N-terminal domain"/>
    <property type="match status" value="1"/>
</dbReference>
<sequence>MKLRKFIIITASVAALSFASMTFADPVIKLVLNGKELKTDVAPIPADNRVMVPIRVISEALGAKIDWDAETNSVIIDSTELEARKMQISRLEEAIKILAPQDQLGVVKTWAEGVKIRNGVLQYTLMSPELQKQMYDYFVSMGWVTGTSSPWVENYEITEKYKSEKAYTYEVDFIYTDSTGAKFTEKQYITLRNFDGRWLISNIENADVVGKITELTFSKDNKLEKIFVESDEAPIGTYDKANVLIGENTKIYKGYSDEELKPSDLKKGMKVQVDFVDGPMIMIYPPQAEANVIRVIE</sequence>
<accession>A0A1M6BRN7</accession>
<dbReference type="EMBL" id="FQZS01000004">
    <property type="protein sequence ID" value="SHI51399.1"/>
    <property type="molecule type" value="Genomic_DNA"/>
</dbReference>
<protein>
    <submittedName>
        <fullName evidence="3">Copper amine oxidase N-terminal domain-containing protein</fullName>
    </submittedName>
</protein>
<evidence type="ECO:0000259" key="2">
    <source>
        <dbReference type="Pfam" id="PF07833"/>
    </source>
</evidence>
<keyword evidence="4" id="KW-1185">Reference proteome</keyword>
<dbReference type="OrthoDB" id="1803673at2"/>
<evidence type="ECO:0000313" key="4">
    <source>
        <dbReference type="Proteomes" id="UP000184442"/>
    </source>
</evidence>
<dbReference type="InterPro" id="IPR012854">
    <property type="entry name" value="Cu_amine_oxidase-like_N"/>
</dbReference>
<evidence type="ECO:0000313" key="3">
    <source>
        <dbReference type="EMBL" id="SHI51399.1"/>
    </source>
</evidence>
<feature type="signal peptide" evidence="1">
    <location>
        <begin position="1"/>
        <end position="24"/>
    </location>
</feature>
<feature type="chain" id="PRO_5012341629" evidence="1">
    <location>
        <begin position="25"/>
        <end position="297"/>
    </location>
</feature>
<reference evidence="3 4" key="1">
    <citation type="submission" date="2016-11" db="EMBL/GenBank/DDBJ databases">
        <authorList>
            <person name="Jaros S."/>
            <person name="Januszkiewicz K."/>
            <person name="Wedrychowicz H."/>
        </authorList>
    </citation>
    <scope>NUCLEOTIDE SEQUENCE [LARGE SCALE GENOMIC DNA]</scope>
    <source>
        <strain evidence="3 4">DSM 19022</strain>
    </source>
</reference>
<keyword evidence="1" id="KW-0732">Signal</keyword>
<evidence type="ECO:0000256" key="1">
    <source>
        <dbReference type="SAM" id="SignalP"/>
    </source>
</evidence>
<dbReference type="Proteomes" id="UP000184442">
    <property type="component" value="Unassembled WGS sequence"/>
</dbReference>
<gene>
    <name evidence="3" type="ORF">SAMN02745176_00503</name>
</gene>
<dbReference type="Pfam" id="PF07833">
    <property type="entry name" value="Cu_amine_oxidN1"/>
    <property type="match status" value="1"/>
</dbReference>
<dbReference type="SUPFAM" id="SSF55383">
    <property type="entry name" value="Copper amine oxidase, domain N"/>
    <property type="match status" value="1"/>
</dbReference>
<dbReference type="InterPro" id="IPR036582">
    <property type="entry name" value="Mao_N_sf"/>
</dbReference>
<dbReference type="AlphaFoldDB" id="A0A1M6BRN7"/>
<dbReference type="RefSeq" id="WP_073024188.1">
    <property type="nucleotide sequence ID" value="NZ_FQZS01000004.1"/>
</dbReference>